<feature type="transmembrane region" description="Helical" evidence="8">
    <location>
        <begin position="143"/>
        <end position="163"/>
    </location>
</feature>
<organism evidence="9 10">
    <name type="scientific">Gracilibacillus salinarum</name>
    <dbReference type="NCBI Taxonomy" id="2932255"/>
    <lineage>
        <taxon>Bacteria</taxon>
        <taxon>Bacillati</taxon>
        <taxon>Bacillota</taxon>
        <taxon>Bacilli</taxon>
        <taxon>Bacillales</taxon>
        <taxon>Bacillaceae</taxon>
        <taxon>Gracilibacillus</taxon>
    </lineage>
</organism>
<name>A0ABY4GI92_9BACI</name>
<keyword evidence="6 8" id="KW-1133">Transmembrane helix</keyword>
<feature type="transmembrane region" description="Helical" evidence="8">
    <location>
        <begin position="299"/>
        <end position="315"/>
    </location>
</feature>
<accession>A0ABY4GI92</accession>
<feature type="transmembrane region" description="Helical" evidence="8">
    <location>
        <begin position="67"/>
        <end position="89"/>
    </location>
</feature>
<dbReference type="PANTHER" id="PTHR34975">
    <property type="entry name" value="SPORE GERMINATION PROTEIN A2"/>
    <property type="match status" value="1"/>
</dbReference>
<evidence type="ECO:0000313" key="10">
    <source>
        <dbReference type="Proteomes" id="UP000831537"/>
    </source>
</evidence>
<dbReference type="Proteomes" id="UP000831537">
    <property type="component" value="Chromosome"/>
</dbReference>
<evidence type="ECO:0000256" key="4">
    <source>
        <dbReference type="ARBA" id="ARBA00022544"/>
    </source>
</evidence>
<sequence length="364" mass="41316">MNKISNIQLFALIVAFEVGSTTLFAVGIGAKQDAWLVILIAYAISFLLVWVYTEFPKYYAFENFSEILNDVLGNIMAKPLLLLFGLYFFNQANHNFYEFGALIKLTALPKTPIIVIFYLYIFVIMYILCLGVEVFVRTVEILFPYLLLFLIMVFVFNLFSAEFDFSNVEPILGEGIQPVLKELPIVVAFPFGEMVVFLMLWHLIEKKEKIRKTTYIAVATSTILLLTSTIVIICILGADLAKVTQIPLLETLLSIKVAMIITNLDSIGVFILFIGGFYKTATHFLAYSLAITWLFKKKNPKLVIIISGLIFPIYTRIHFNSLDDQRWKGMEGGGYVILIYAVLPLLILLIAVLKKKILQRKGEN</sequence>
<keyword evidence="10" id="KW-1185">Reference proteome</keyword>
<feature type="transmembrane region" description="Helical" evidence="8">
    <location>
        <begin position="34"/>
        <end position="55"/>
    </location>
</feature>
<keyword evidence="7 8" id="KW-0472">Membrane</keyword>
<evidence type="ECO:0000256" key="6">
    <source>
        <dbReference type="ARBA" id="ARBA00022989"/>
    </source>
</evidence>
<keyword evidence="3" id="KW-0813">Transport</keyword>
<feature type="transmembrane region" description="Helical" evidence="8">
    <location>
        <begin position="183"/>
        <end position="203"/>
    </location>
</feature>
<keyword evidence="4" id="KW-0309">Germination</keyword>
<evidence type="ECO:0000256" key="8">
    <source>
        <dbReference type="SAM" id="Phobius"/>
    </source>
</evidence>
<feature type="transmembrane region" description="Helical" evidence="8">
    <location>
        <begin position="258"/>
        <end position="278"/>
    </location>
</feature>
<evidence type="ECO:0000256" key="2">
    <source>
        <dbReference type="ARBA" id="ARBA00007998"/>
    </source>
</evidence>
<dbReference type="RefSeq" id="WP_244741409.1">
    <property type="nucleotide sequence ID" value="NZ_CP095071.1"/>
</dbReference>
<proteinExistence type="inferred from homology"/>
<dbReference type="PANTHER" id="PTHR34975:SF2">
    <property type="entry name" value="SPORE GERMINATION PROTEIN A2"/>
    <property type="match status" value="1"/>
</dbReference>
<evidence type="ECO:0000256" key="7">
    <source>
        <dbReference type="ARBA" id="ARBA00023136"/>
    </source>
</evidence>
<evidence type="ECO:0000256" key="3">
    <source>
        <dbReference type="ARBA" id="ARBA00022448"/>
    </source>
</evidence>
<evidence type="ECO:0000256" key="1">
    <source>
        <dbReference type="ARBA" id="ARBA00004141"/>
    </source>
</evidence>
<feature type="transmembrane region" description="Helical" evidence="8">
    <location>
        <begin position="335"/>
        <end position="353"/>
    </location>
</feature>
<dbReference type="Pfam" id="PF03845">
    <property type="entry name" value="Spore_permease"/>
    <property type="match status" value="1"/>
</dbReference>
<evidence type="ECO:0000313" key="9">
    <source>
        <dbReference type="EMBL" id="UOQ84068.1"/>
    </source>
</evidence>
<dbReference type="InterPro" id="IPR004761">
    <property type="entry name" value="Spore_GerAB"/>
</dbReference>
<comment type="subcellular location">
    <subcellularLocation>
        <location evidence="1">Membrane</location>
        <topology evidence="1">Multi-pass membrane protein</topology>
    </subcellularLocation>
</comment>
<comment type="similarity">
    <text evidence="2">Belongs to the amino acid-polyamine-organocation (APC) superfamily. Spore germination protein (SGP) (TC 2.A.3.9) family.</text>
</comment>
<dbReference type="NCBIfam" id="TIGR00912">
    <property type="entry name" value="2A0309"/>
    <property type="match status" value="1"/>
</dbReference>
<reference evidence="9 10" key="1">
    <citation type="submission" date="2022-04" db="EMBL/GenBank/DDBJ databases">
        <title>Gracilibacillus sp. isolated from saltern.</title>
        <authorList>
            <person name="Won M."/>
            <person name="Lee C.-M."/>
            <person name="Woen H.-Y."/>
            <person name="Kwon S.-W."/>
        </authorList>
    </citation>
    <scope>NUCLEOTIDE SEQUENCE [LARGE SCALE GENOMIC DNA]</scope>
    <source>
        <strain evidence="9 10">SSPM10-3</strain>
    </source>
</reference>
<feature type="transmembrane region" description="Helical" evidence="8">
    <location>
        <begin position="7"/>
        <end position="28"/>
    </location>
</feature>
<evidence type="ECO:0000256" key="5">
    <source>
        <dbReference type="ARBA" id="ARBA00022692"/>
    </source>
</evidence>
<protein>
    <submittedName>
        <fullName evidence="9">Spore germination protein</fullName>
    </submittedName>
</protein>
<dbReference type="EMBL" id="CP095071">
    <property type="protein sequence ID" value="UOQ84068.1"/>
    <property type="molecule type" value="Genomic_DNA"/>
</dbReference>
<keyword evidence="5 8" id="KW-0812">Transmembrane</keyword>
<feature type="transmembrane region" description="Helical" evidence="8">
    <location>
        <begin position="215"/>
        <end position="238"/>
    </location>
</feature>
<feature type="transmembrane region" description="Helical" evidence="8">
    <location>
        <begin position="113"/>
        <end position="136"/>
    </location>
</feature>
<gene>
    <name evidence="9" type="ORF">MUN87_15260</name>
</gene>